<evidence type="ECO:0000313" key="3">
    <source>
        <dbReference type="Proteomes" id="UP000600247"/>
    </source>
</evidence>
<dbReference type="InterPro" id="IPR027417">
    <property type="entry name" value="P-loop_NTPase"/>
</dbReference>
<dbReference type="PANTHER" id="PTHR46844:SF1">
    <property type="entry name" value="SLR5058 PROTEIN"/>
    <property type="match status" value="1"/>
</dbReference>
<reference evidence="2 3" key="1">
    <citation type="journal article" date="2014" name="Int. J. Syst. Evol. Microbiol.">
        <title>Complete genome sequence of Corynebacterium casei LMG S-19264T (=DSM 44701T), isolated from a smear-ripened cheese.</title>
        <authorList>
            <consortium name="US DOE Joint Genome Institute (JGI-PGF)"/>
            <person name="Walter F."/>
            <person name="Albersmeier A."/>
            <person name="Kalinowski J."/>
            <person name="Ruckert C."/>
        </authorList>
    </citation>
    <scope>NUCLEOTIDE SEQUENCE [LARGE SCALE GENOMIC DNA]</scope>
    <source>
        <strain evidence="2 3">CGMCC 1.15286</strain>
    </source>
</reference>
<dbReference type="AlphaFoldDB" id="A0A917LYR4"/>
<accession>A0A917LYR4</accession>
<dbReference type="RefSeq" id="WP_188888848.1">
    <property type="nucleotide sequence ID" value="NZ_BMHY01000003.1"/>
</dbReference>
<dbReference type="InterPro" id="IPR007111">
    <property type="entry name" value="NACHT_NTPase"/>
</dbReference>
<dbReference type="Pfam" id="PF05729">
    <property type="entry name" value="NACHT"/>
    <property type="match status" value="1"/>
</dbReference>
<comment type="caution">
    <text evidence="2">The sequence shown here is derived from an EMBL/GenBank/DDBJ whole genome shotgun (WGS) entry which is preliminary data.</text>
</comment>
<protein>
    <recommendedName>
        <fullName evidence="1">NACHT domain-containing protein</fullName>
    </recommendedName>
</protein>
<feature type="domain" description="NACHT" evidence="1">
    <location>
        <begin position="252"/>
        <end position="383"/>
    </location>
</feature>
<dbReference type="PANTHER" id="PTHR46844">
    <property type="entry name" value="SLR5058 PROTEIN"/>
    <property type="match status" value="1"/>
</dbReference>
<organism evidence="2 3">
    <name type="scientific">Paenibacillus radicis</name>
    <name type="common">ex Gao et al. 2016</name>
    <dbReference type="NCBI Taxonomy" id="1737354"/>
    <lineage>
        <taxon>Bacteria</taxon>
        <taxon>Bacillati</taxon>
        <taxon>Bacillota</taxon>
        <taxon>Bacilli</taxon>
        <taxon>Bacillales</taxon>
        <taxon>Paenibacillaceae</taxon>
        <taxon>Paenibacillus</taxon>
    </lineage>
</organism>
<evidence type="ECO:0000313" key="2">
    <source>
        <dbReference type="EMBL" id="GGG65905.1"/>
    </source>
</evidence>
<dbReference type="SUPFAM" id="SSF52540">
    <property type="entry name" value="P-loop containing nucleoside triphosphate hydrolases"/>
    <property type="match status" value="1"/>
</dbReference>
<gene>
    <name evidence="2" type="ORF">GCM10010918_20300</name>
</gene>
<dbReference type="Proteomes" id="UP000600247">
    <property type="component" value="Unassembled WGS sequence"/>
</dbReference>
<name>A0A917LYR4_9BACL</name>
<dbReference type="Gene3D" id="3.40.50.300">
    <property type="entry name" value="P-loop containing nucleotide triphosphate hydrolases"/>
    <property type="match status" value="1"/>
</dbReference>
<proteinExistence type="predicted"/>
<dbReference type="PROSITE" id="PS50837">
    <property type="entry name" value="NACHT"/>
    <property type="match status" value="1"/>
</dbReference>
<sequence>MVATSFLISVGSYLLEKTGDLIFNQLGKKITQTELDQKFKIALTNATAIIQNRYPEALGGSLDFFFKDKQLLEELLKLLFRKSIINHSVIEEKFDLQTLPPNFLSEFVTTLKDELLKDHVFDLILSNNEIYFMIIGIDSNLNKIAHSTELSLNELKKIRETIQEKIADNFSYDNFFENYKKIALNNFNEVNYIGLGLSPDIRRGMKKLNDIYVKPEFTLKNYSVSTEEDNFLEREMRNTTIDFKDIFTSSSKNIVILGDPGAGKSVLIKYIICCLLEGNTNEFEYSESLNGLPIRIELRKYLSQKKSSSTNFTQYISYLLEKEFSVVNFSEVQLKRILDTQLTLIFFDGLDEIFNEDEKYDVKKDIENFLITYPMSKAIVTSRYIGYEEVKLDSDIFIELSMKEFNDTQIKEYATKWYQCEAVRDEVAKQEIQSFLELKEDIDEELIANPLLLSLIMILYRNNGRLPHSKLEIYRSCTRTLVEKWDEVKKLEIDIKVKNRKDSIFANLAFWQYESLSRNKDNVGNGNITYTLVKDEVSRIIQNKLKLTDDAFESSRWADEFLEYAKNRSLYFDNNFTHKTFLEYYTAFWIYQNSDLKGDFTQRNQIINQYIGNPYWHIVIELLINLIDENQPDTDIIDNILTENISNNNDAYLFFLAIVHKLKNVNESLIYDLVKKSIEICLYSLWDKPITSKLFRRLTSIVNHDKYRYMIEKILGEIISNESSNDKLLLNISLFQVEMNLFTQRDIQINSITLNADLYENDKFLYLFYNDITKLDTIIGFIKIFGVDAIKTPSVSKYGGVHLFKTLNYFFENITTSSKIDEKIVEIVTLIENGIDLDTIKKELYLVGDKAKLLEDKNIDLILSNIKKIESKLDYISA</sequence>
<dbReference type="EMBL" id="BMHY01000003">
    <property type="protein sequence ID" value="GGG65905.1"/>
    <property type="molecule type" value="Genomic_DNA"/>
</dbReference>
<keyword evidence="3" id="KW-1185">Reference proteome</keyword>
<evidence type="ECO:0000259" key="1">
    <source>
        <dbReference type="PROSITE" id="PS50837"/>
    </source>
</evidence>